<dbReference type="InterPro" id="IPR053876">
    <property type="entry name" value="Phage_int_M"/>
</dbReference>
<dbReference type="PANTHER" id="PTHR30629:SF2">
    <property type="entry name" value="PROPHAGE INTEGRASE INTS-RELATED"/>
    <property type="match status" value="1"/>
</dbReference>
<evidence type="ECO:0000259" key="6">
    <source>
        <dbReference type="PROSITE" id="PS51898"/>
    </source>
</evidence>
<evidence type="ECO:0000256" key="4">
    <source>
        <dbReference type="ARBA" id="ARBA00023172"/>
    </source>
</evidence>
<dbReference type="InterPro" id="IPR011010">
    <property type="entry name" value="DNA_brk_join_enz"/>
</dbReference>
<evidence type="ECO:0000256" key="3">
    <source>
        <dbReference type="ARBA" id="ARBA00023125"/>
    </source>
</evidence>
<keyword evidence="3 5" id="KW-0238">DNA-binding</keyword>
<evidence type="ECO:0000259" key="7">
    <source>
        <dbReference type="PROSITE" id="PS51900"/>
    </source>
</evidence>
<evidence type="ECO:0000256" key="1">
    <source>
        <dbReference type="ARBA" id="ARBA00008857"/>
    </source>
</evidence>
<dbReference type="Pfam" id="PF22022">
    <property type="entry name" value="Phage_int_M"/>
    <property type="match status" value="1"/>
</dbReference>
<evidence type="ECO:0000313" key="9">
    <source>
        <dbReference type="Proteomes" id="UP001254257"/>
    </source>
</evidence>
<keyword evidence="4" id="KW-0233">DNA recombination</keyword>
<dbReference type="CDD" id="cd01189">
    <property type="entry name" value="INT_ICEBs1_C_like"/>
    <property type="match status" value="1"/>
</dbReference>
<keyword evidence="2" id="KW-0229">DNA integration</keyword>
<evidence type="ECO:0000313" key="8">
    <source>
        <dbReference type="EMBL" id="MDU0343689.1"/>
    </source>
</evidence>
<dbReference type="SUPFAM" id="SSF56349">
    <property type="entry name" value="DNA breaking-rejoining enzymes"/>
    <property type="match status" value="1"/>
</dbReference>
<sequence>MATLRKRTLPSGKIVWQADYRDGGGKRRHKQFTLKKDADAFLLGALGEVRTGQHVAASASVTVAKAAEAWLAHAEKIGRERATVRRYRDTYEKYVAPRMGGTKLTAVTAPSVQNLIDDLTGTMSLSSLKKVKGALVSLFKHAVTRGQAAINPARDVILPDNKRTVTRPEYPTKAELRSIIEHALPRWRPFFRLATVTGMRASEMRGLLWKDVDVEGGVIHVRRRVDMYNQFGPPKSKTGTRDIPISEATVAMLVSWQKECPASELGLVFPTLEGAVTSHANIQHRAFWPAQIRAGVSTDTGEKDKKGKAVMDAKYSLHALRHAAAALFIEQGFAPKKVQSLMGHASLQMTYDTYGYLFPSEDDDRAKLATMESALFG</sequence>
<feature type="domain" description="Core-binding (CB)" evidence="7">
    <location>
        <begin position="61"/>
        <end position="143"/>
    </location>
</feature>
<protein>
    <submittedName>
        <fullName evidence="8">Tyrosine-type recombinase/integrase</fullName>
    </submittedName>
</protein>
<gene>
    <name evidence="8" type="ORF">RKE40_27710</name>
</gene>
<dbReference type="EMBL" id="JAWDID010000081">
    <property type="protein sequence ID" value="MDU0343689.1"/>
    <property type="molecule type" value="Genomic_DNA"/>
</dbReference>
<reference evidence="8 9" key="1">
    <citation type="submission" date="2023-09" db="EMBL/GenBank/DDBJ databases">
        <title>Whole genome shotgun sequencing (WGS) of Bosea sp. ZW T0_25, isolated from stored onions (Allium cepa).</title>
        <authorList>
            <person name="Stoll D.A."/>
            <person name="Huch M."/>
        </authorList>
    </citation>
    <scope>NUCLEOTIDE SEQUENCE [LARGE SCALE GENOMIC DNA]</scope>
    <source>
        <strain evidence="8 9">ZW T0_25</strain>
    </source>
</reference>
<evidence type="ECO:0000256" key="5">
    <source>
        <dbReference type="PROSITE-ProRule" id="PRU01248"/>
    </source>
</evidence>
<accession>A0ABU3SFW4</accession>
<name>A0ABU3SFW4_9HYPH</name>
<dbReference type="Gene3D" id="1.10.150.130">
    <property type="match status" value="1"/>
</dbReference>
<keyword evidence="9" id="KW-1185">Reference proteome</keyword>
<comment type="caution">
    <text evidence="8">The sequence shown here is derived from an EMBL/GenBank/DDBJ whole genome shotgun (WGS) entry which is preliminary data.</text>
</comment>
<dbReference type="PANTHER" id="PTHR30629">
    <property type="entry name" value="PROPHAGE INTEGRASE"/>
    <property type="match status" value="1"/>
</dbReference>
<dbReference type="PROSITE" id="PS51900">
    <property type="entry name" value="CB"/>
    <property type="match status" value="1"/>
</dbReference>
<proteinExistence type="inferred from homology"/>
<dbReference type="InterPro" id="IPR002104">
    <property type="entry name" value="Integrase_catalytic"/>
</dbReference>
<dbReference type="Gene3D" id="1.10.443.10">
    <property type="entry name" value="Intergrase catalytic core"/>
    <property type="match status" value="1"/>
</dbReference>
<evidence type="ECO:0000256" key="2">
    <source>
        <dbReference type="ARBA" id="ARBA00022908"/>
    </source>
</evidence>
<comment type="similarity">
    <text evidence="1">Belongs to the 'phage' integrase family.</text>
</comment>
<dbReference type="InterPro" id="IPR010998">
    <property type="entry name" value="Integrase_recombinase_N"/>
</dbReference>
<dbReference type="RefSeq" id="WP_316021388.1">
    <property type="nucleotide sequence ID" value="NZ_JAWDID010000081.1"/>
</dbReference>
<dbReference type="Proteomes" id="UP001254257">
    <property type="component" value="Unassembled WGS sequence"/>
</dbReference>
<dbReference type="InterPro" id="IPR013762">
    <property type="entry name" value="Integrase-like_cat_sf"/>
</dbReference>
<dbReference type="InterPro" id="IPR050808">
    <property type="entry name" value="Phage_Integrase"/>
</dbReference>
<feature type="domain" description="Tyr recombinase" evidence="6">
    <location>
        <begin position="166"/>
        <end position="369"/>
    </location>
</feature>
<organism evidence="8 9">
    <name type="scientific">Bosea rubneri</name>
    <dbReference type="NCBI Taxonomy" id="3075434"/>
    <lineage>
        <taxon>Bacteria</taxon>
        <taxon>Pseudomonadati</taxon>
        <taxon>Pseudomonadota</taxon>
        <taxon>Alphaproteobacteria</taxon>
        <taxon>Hyphomicrobiales</taxon>
        <taxon>Boseaceae</taxon>
        <taxon>Bosea</taxon>
    </lineage>
</organism>
<dbReference type="InterPro" id="IPR044068">
    <property type="entry name" value="CB"/>
</dbReference>
<dbReference type="Pfam" id="PF00589">
    <property type="entry name" value="Phage_integrase"/>
    <property type="match status" value="1"/>
</dbReference>
<dbReference type="PROSITE" id="PS51898">
    <property type="entry name" value="TYR_RECOMBINASE"/>
    <property type="match status" value="1"/>
</dbReference>